<proteinExistence type="inferred from homology"/>
<dbReference type="NCBIfam" id="TIGR01930">
    <property type="entry name" value="AcCoA-C-Actrans"/>
    <property type="match status" value="1"/>
</dbReference>
<evidence type="ECO:0000256" key="2">
    <source>
        <dbReference type="ARBA" id="ARBA00022679"/>
    </source>
</evidence>
<name>A0ABR6U6G6_9ACTN</name>
<evidence type="ECO:0000313" key="8">
    <source>
        <dbReference type="Proteomes" id="UP000604001"/>
    </source>
</evidence>
<keyword evidence="3 4" id="KW-0012">Acyltransferase</keyword>
<dbReference type="RefSeq" id="WP_186345283.1">
    <property type="nucleotide sequence ID" value="NZ_BMMR01000003.1"/>
</dbReference>
<dbReference type="InterPro" id="IPR020616">
    <property type="entry name" value="Thiolase_N"/>
</dbReference>
<dbReference type="PANTHER" id="PTHR43365:SF1">
    <property type="entry name" value="ACETYL-COA C-ACYLTRANSFERASE"/>
    <property type="match status" value="1"/>
</dbReference>
<dbReference type="PIRSF" id="PIRSF000429">
    <property type="entry name" value="Ac-CoA_Ac_transf"/>
    <property type="match status" value="1"/>
</dbReference>
<dbReference type="InterPro" id="IPR002155">
    <property type="entry name" value="Thiolase"/>
</dbReference>
<protein>
    <submittedName>
        <fullName evidence="7">Thiolase family protein</fullName>
    </submittedName>
</protein>
<comment type="caution">
    <text evidence="7">The sequence shown here is derived from an EMBL/GenBank/DDBJ whole genome shotgun (WGS) entry which is preliminary data.</text>
</comment>
<dbReference type="CDD" id="cd00751">
    <property type="entry name" value="thiolase"/>
    <property type="match status" value="1"/>
</dbReference>
<dbReference type="EMBL" id="JACMYC010000003">
    <property type="protein sequence ID" value="MBC2960030.1"/>
    <property type="molecule type" value="Genomic_DNA"/>
</dbReference>
<gene>
    <name evidence="7" type="ORF">H7344_06950</name>
</gene>
<dbReference type="InterPro" id="IPR020613">
    <property type="entry name" value="Thiolase_CS"/>
</dbReference>
<evidence type="ECO:0000259" key="6">
    <source>
        <dbReference type="Pfam" id="PF02803"/>
    </source>
</evidence>
<dbReference type="Proteomes" id="UP000604001">
    <property type="component" value="Unassembled WGS sequence"/>
</dbReference>
<dbReference type="InterPro" id="IPR020617">
    <property type="entry name" value="Thiolase_C"/>
</dbReference>
<dbReference type="PROSITE" id="PS00737">
    <property type="entry name" value="THIOLASE_2"/>
    <property type="match status" value="1"/>
</dbReference>
<keyword evidence="2 4" id="KW-0808">Transferase</keyword>
<dbReference type="Pfam" id="PF02803">
    <property type="entry name" value="Thiolase_C"/>
    <property type="match status" value="1"/>
</dbReference>
<sequence length="408" mass="42846">MAQTQGNSSPRQAGGARDVVIVDAVRSPVGKGKPGGALSDVHPVDLLAQTMAALLARSPEVDPGTVDDVIMGCVSQVGEQSATPGRMAWLAAGLPSHVPATTIDRKCGSGQQSVHFAAQGILSGEVDIVVAGGIESMSRVIMGSARMDADPYGDGILAAYAPGLVSQGVASELVTAEWGFTREQLDEYAARSHERAAAAQDSGAFEREIVPITTPHGVVKADETIRRGTTPEKLGGLRAVFETPELSERFPQVRWSTTAGNSSQITDGASALLIMAREKAEELGLRPRARVHSMSVVGSDPLLMLTGPIPATRKILARSGLTLDEIDHVEVNEAFAPVPLAWLEDFDVDLAKVNPRGGAIALGHPLGASGARLMTTMLHALEDNEQRYGLQLMCEAGGMANATILERL</sequence>
<dbReference type="InterPro" id="IPR016039">
    <property type="entry name" value="Thiolase-like"/>
</dbReference>
<feature type="domain" description="Thiolase N-terminal" evidence="5">
    <location>
        <begin position="19"/>
        <end position="277"/>
    </location>
</feature>
<organism evidence="7 8">
    <name type="scientific">Nocardioides deserti</name>
    <dbReference type="NCBI Taxonomy" id="1588644"/>
    <lineage>
        <taxon>Bacteria</taxon>
        <taxon>Bacillati</taxon>
        <taxon>Actinomycetota</taxon>
        <taxon>Actinomycetes</taxon>
        <taxon>Propionibacteriales</taxon>
        <taxon>Nocardioidaceae</taxon>
        <taxon>Nocardioides</taxon>
    </lineage>
</organism>
<dbReference type="SUPFAM" id="SSF53901">
    <property type="entry name" value="Thiolase-like"/>
    <property type="match status" value="2"/>
</dbReference>
<evidence type="ECO:0000259" key="5">
    <source>
        <dbReference type="Pfam" id="PF00108"/>
    </source>
</evidence>
<accession>A0ABR6U6G6</accession>
<evidence type="ECO:0000256" key="3">
    <source>
        <dbReference type="ARBA" id="ARBA00023315"/>
    </source>
</evidence>
<dbReference type="PANTHER" id="PTHR43365">
    <property type="entry name" value="BLR7806 PROTEIN"/>
    <property type="match status" value="1"/>
</dbReference>
<evidence type="ECO:0000256" key="1">
    <source>
        <dbReference type="ARBA" id="ARBA00010982"/>
    </source>
</evidence>
<keyword evidence="8" id="KW-1185">Reference proteome</keyword>
<comment type="similarity">
    <text evidence="1 4">Belongs to the thiolase-like superfamily. Thiolase family.</text>
</comment>
<feature type="domain" description="Thiolase C-terminal" evidence="6">
    <location>
        <begin position="286"/>
        <end position="407"/>
    </location>
</feature>
<dbReference type="Pfam" id="PF00108">
    <property type="entry name" value="Thiolase_N"/>
    <property type="match status" value="1"/>
</dbReference>
<evidence type="ECO:0000256" key="4">
    <source>
        <dbReference type="RuleBase" id="RU003557"/>
    </source>
</evidence>
<reference evidence="7 8" key="1">
    <citation type="submission" date="2020-08" db="EMBL/GenBank/DDBJ databases">
        <title>novel species in genus Nocardioides.</title>
        <authorList>
            <person name="Zhang G."/>
        </authorList>
    </citation>
    <scope>NUCLEOTIDE SEQUENCE [LARGE SCALE GENOMIC DNA]</scope>
    <source>
        <strain evidence="7 8">SC8A-24</strain>
    </source>
</reference>
<dbReference type="Gene3D" id="3.40.47.10">
    <property type="match status" value="2"/>
</dbReference>
<evidence type="ECO:0000313" key="7">
    <source>
        <dbReference type="EMBL" id="MBC2960030.1"/>
    </source>
</evidence>